<sequence>MVCEREEVQQQMEALRQKNIMLAAAIAAKDVEEEDAEEEGAVCFLEDIEEEVEVAENRVEEAINGEIDVKMVEVSDESSEAEVSKGKGKTKAAPKKMKKMVKGELRVAIDVEKTKLAAMKIAAAGKKPAILNKVPSALAPNWKAKVGIIVDDTPNPTNTSNPLGGLDNADLDQDRPSLKKLKNTSHQNELIVIGDSDSEADMASPTPKTKAKAGQAVFIKPTATPRPPVSGKSNVTLSRSTKKVPPSTPVVVKHEPLLPRAFPTGTLSAGDEKLPPFVQARWSIFLATLYDFLACSAEPWDILAPEDRSAAVHVLQNIFKLIYPDSDHPIEWDDPICQIARSRIQDRCSQIGKSAALLVNSYFNSTSFEDKTALAAYIQYAIDDGPALWGTPSPQEDLNVDRTARNYVPPPRPRDLYYSAYVIDMLMPFMKFTVGSLSDYGNPKGALALAAAASVGFNFGSLGKVAMVDHMSGNISNLSSRRWANILE</sequence>
<dbReference type="InParanoid" id="A0A067Q2Z7"/>
<reference evidence="4" key="1">
    <citation type="journal article" date="2014" name="Proc. Natl. Acad. Sci. U.S.A.">
        <title>Extensive sampling of basidiomycete genomes demonstrates inadequacy of the white-rot/brown-rot paradigm for wood decay fungi.</title>
        <authorList>
            <person name="Riley R."/>
            <person name="Salamov A.A."/>
            <person name="Brown D.W."/>
            <person name="Nagy L.G."/>
            <person name="Floudas D."/>
            <person name="Held B.W."/>
            <person name="Levasseur A."/>
            <person name="Lombard V."/>
            <person name="Morin E."/>
            <person name="Otillar R."/>
            <person name="Lindquist E.A."/>
            <person name="Sun H."/>
            <person name="LaButti K.M."/>
            <person name="Schmutz J."/>
            <person name="Jabbour D."/>
            <person name="Luo H."/>
            <person name="Baker S.E."/>
            <person name="Pisabarro A.G."/>
            <person name="Walton J.D."/>
            <person name="Blanchette R.A."/>
            <person name="Henrissat B."/>
            <person name="Martin F."/>
            <person name="Cullen D."/>
            <person name="Hibbett D.S."/>
            <person name="Grigoriev I.V."/>
        </authorList>
    </citation>
    <scope>NUCLEOTIDE SEQUENCE [LARGE SCALE GENOMIC DNA]</scope>
    <source>
        <strain evidence="4">MUCL 33604</strain>
    </source>
</reference>
<dbReference type="HOGENOM" id="CLU_024942_0_0_1"/>
<feature type="region of interest" description="Disordered" evidence="2">
    <location>
        <begin position="153"/>
        <end position="174"/>
    </location>
</feature>
<name>A0A067Q2Z7_9AGAM</name>
<dbReference type="OrthoDB" id="3070163at2759"/>
<evidence type="ECO:0000313" key="4">
    <source>
        <dbReference type="Proteomes" id="UP000027265"/>
    </source>
</evidence>
<proteinExistence type="predicted"/>
<dbReference type="Proteomes" id="UP000027265">
    <property type="component" value="Unassembled WGS sequence"/>
</dbReference>
<evidence type="ECO:0000313" key="3">
    <source>
        <dbReference type="EMBL" id="KDQ60535.1"/>
    </source>
</evidence>
<keyword evidence="4" id="KW-1185">Reference proteome</keyword>
<dbReference type="AlphaFoldDB" id="A0A067Q2Z7"/>
<gene>
    <name evidence="3" type="ORF">JAAARDRAFT_191907</name>
</gene>
<organism evidence="3 4">
    <name type="scientific">Jaapia argillacea MUCL 33604</name>
    <dbReference type="NCBI Taxonomy" id="933084"/>
    <lineage>
        <taxon>Eukaryota</taxon>
        <taxon>Fungi</taxon>
        <taxon>Dikarya</taxon>
        <taxon>Basidiomycota</taxon>
        <taxon>Agaricomycotina</taxon>
        <taxon>Agaricomycetes</taxon>
        <taxon>Agaricomycetidae</taxon>
        <taxon>Jaapiales</taxon>
        <taxon>Jaapiaceae</taxon>
        <taxon>Jaapia</taxon>
    </lineage>
</organism>
<evidence type="ECO:0000256" key="2">
    <source>
        <dbReference type="SAM" id="MobiDB-lite"/>
    </source>
</evidence>
<dbReference type="EMBL" id="KL197714">
    <property type="protein sequence ID" value="KDQ60535.1"/>
    <property type="molecule type" value="Genomic_DNA"/>
</dbReference>
<feature type="region of interest" description="Disordered" evidence="2">
    <location>
        <begin position="221"/>
        <end position="249"/>
    </location>
</feature>
<keyword evidence="1" id="KW-0175">Coiled coil</keyword>
<protein>
    <submittedName>
        <fullName evidence="3">Uncharacterized protein</fullName>
    </submittedName>
</protein>
<evidence type="ECO:0000256" key="1">
    <source>
        <dbReference type="SAM" id="Coils"/>
    </source>
</evidence>
<accession>A0A067Q2Z7</accession>
<feature type="coiled-coil region" evidence="1">
    <location>
        <begin position="5"/>
        <end position="65"/>
    </location>
</feature>